<dbReference type="Gramene" id="AET6Gv20717300.2">
    <property type="protein sequence ID" value="AET6Gv20717300.2"/>
    <property type="gene ID" value="AET6Gv20717300"/>
</dbReference>
<evidence type="ECO:0000313" key="3">
    <source>
        <dbReference type="EnsemblPlants" id="AET6Gv20717300.2"/>
    </source>
</evidence>
<feature type="region of interest" description="Disordered" evidence="1">
    <location>
        <begin position="30"/>
        <end position="101"/>
    </location>
</feature>
<keyword evidence="4" id="KW-1185">Reference proteome</keyword>
<dbReference type="AlphaFoldDB" id="A0A453PFE6"/>
<reference evidence="4" key="1">
    <citation type="journal article" date="2014" name="Science">
        <title>Ancient hybridizations among the ancestral genomes of bread wheat.</title>
        <authorList>
            <consortium name="International Wheat Genome Sequencing Consortium,"/>
            <person name="Marcussen T."/>
            <person name="Sandve S.R."/>
            <person name="Heier L."/>
            <person name="Spannagl M."/>
            <person name="Pfeifer M."/>
            <person name="Jakobsen K.S."/>
            <person name="Wulff B.B."/>
            <person name="Steuernagel B."/>
            <person name="Mayer K.F."/>
            <person name="Olsen O.A."/>
        </authorList>
    </citation>
    <scope>NUCLEOTIDE SEQUENCE [LARGE SCALE GENOMIC DNA]</scope>
    <source>
        <strain evidence="4">cv. AL8/78</strain>
    </source>
</reference>
<dbReference type="InterPro" id="IPR016135">
    <property type="entry name" value="UBQ-conjugating_enzyme/RWD"/>
</dbReference>
<evidence type="ECO:0000259" key="2">
    <source>
        <dbReference type="Pfam" id="PF00179"/>
    </source>
</evidence>
<evidence type="ECO:0000256" key="1">
    <source>
        <dbReference type="SAM" id="MobiDB-lite"/>
    </source>
</evidence>
<dbReference type="Proteomes" id="UP000015105">
    <property type="component" value="Chromosome 6D"/>
</dbReference>
<name>A0A453PFE6_AEGTS</name>
<dbReference type="Gene3D" id="3.10.110.10">
    <property type="entry name" value="Ubiquitin Conjugating Enzyme"/>
    <property type="match status" value="1"/>
</dbReference>
<evidence type="ECO:0000313" key="4">
    <source>
        <dbReference type="Proteomes" id="UP000015105"/>
    </source>
</evidence>
<sequence>PDGSPYAGGTFPVDVAIPKKYPMKPLKITFKTKGVPSQHRAGGEDGPGHLRGVVEPGDHDKHGPPVRRLRPLRPPARPPRPPRRRPAVQAPAGSLRAEGQALDPQIRLGAGRLLLSGSGKEGAAGGGGDYWGSGTSSFLWSGEMAFLRGSSPCHLVHEFGRTFTAMKFVHHKNYWSSNFDRVGCLFYFAG</sequence>
<dbReference type="SUPFAM" id="SSF54495">
    <property type="entry name" value="UBC-like"/>
    <property type="match status" value="1"/>
</dbReference>
<protein>
    <recommendedName>
        <fullName evidence="2">UBC core domain-containing protein</fullName>
    </recommendedName>
</protein>
<organism evidence="3 4">
    <name type="scientific">Aegilops tauschii subsp. strangulata</name>
    <name type="common">Goatgrass</name>
    <dbReference type="NCBI Taxonomy" id="200361"/>
    <lineage>
        <taxon>Eukaryota</taxon>
        <taxon>Viridiplantae</taxon>
        <taxon>Streptophyta</taxon>
        <taxon>Embryophyta</taxon>
        <taxon>Tracheophyta</taxon>
        <taxon>Spermatophyta</taxon>
        <taxon>Magnoliopsida</taxon>
        <taxon>Liliopsida</taxon>
        <taxon>Poales</taxon>
        <taxon>Poaceae</taxon>
        <taxon>BOP clade</taxon>
        <taxon>Pooideae</taxon>
        <taxon>Triticodae</taxon>
        <taxon>Triticeae</taxon>
        <taxon>Triticinae</taxon>
        <taxon>Aegilops</taxon>
    </lineage>
</organism>
<dbReference type="InterPro" id="IPR000608">
    <property type="entry name" value="UBC"/>
</dbReference>
<reference evidence="3" key="5">
    <citation type="journal article" date="2021" name="G3 (Bethesda)">
        <title>Aegilops tauschii genome assembly Aet v5.0 features greater sequence contiguity and improved annotation.</title>
        <authorList>
            <person name="Wang L."/>
            <person name="Zhu T."/>
            <person name="Rodriguez J.C."/>
            <person name="Deal K.R."/>
            <person name="Dubcovsky J."/>
            <person name="McGuire P.E."/>
            <person name="Lux T."/>
            <person name="Spannagl M."/>
            <person name="Mayer K.F.X."/>
            <person name="Baldrich P."/>
            <person name="Meyers B.C."/>
            <person name="Huo N."/>
            <person name="Gu Y.Q."/>
            <person name="Zhou H."/>
            <person name="Devos K.M."/>
            <person name="Bennetzen J.L."/>
            <person name="Unver T."/>
            <person name="Budak H."/>
            <person name="Gulick P.J."/>
            <person name="Galiba G."/>
            <person name="Kalapos B."/>
            <person name="Nelson D.R."/>
            <person name="Li P."/>
            <person name="You F.M."/>
            <person name="Luo M.C."/>
            <person name="Dvorak J."/>
        </authorList>
    </citation>
    <scope>NUCLEOTIDE SEQUENCE [LARGE SCALE GENOMIC DNA]</scope>
    <source>
        <strain evidence="3">cv. AL8/78</strain>
    </source>
</reference>
<reference evidence="3" key="4">
    <citation type="submission" date="2019-03" db="UniProtKB">
        <authorList>
            <consortium name="EnsemblPlants"/>
        </authorList>
    </citation>
    <scope>IDENTIFICATION</scope>
</reference>
<reference evidence="3" key="3">
    <citation type="journal article" date="2017" name="Nature">
        <title>Genome sequence of the progenitor of the wheat D genome Aegilops tauschii.</title>
        <authorList>
            <person name="Luo M.C."/>
            <person name="Gu Y.Q."/>
            <person name="Puiu D."/>
            <person name="Wang H."/>
            <person name="Twardziok S.O."/>
            <person name="Deal K.R."/>
            <person name="Huo N."/>
            <person name="Zhu T."/>
            <person name="Wang L."/>
            <person name="Wang Y."/>
            <person name="McGuire P.E."/>
            <person name="Liu S."/>
            <person name="Long H."/>
            <person name="Ramasamy R.K."/>
            <person name="Rodriguez J.C."/>
            <person name="Van S.L."/>
            <person name="Yuan L."/>
            <person name="Wang Z."/>
            <person name="Xia Z."/>
            <person name="Xiao L."/>
            <person name="Anderson O.D."/>
            <person name="Ouyang S."/>
            <person name="Liang Y."/>
            <person name="Zimin A.V."/>
            <person name="Pertea G."/>
            <person name="Qi P."/>
            <person name="Bennetzen J.L."/>
            <person name="Dai X."/>
            <person name="Dawson M.W."/>
            <person name="Muller H.G."/>
            <person name="Kugler K."/>
            <person name="Rivarola-Duarte L."/>
            <person name="Spannagl M."/>
            <person name="Mayer K.F.X."/>
            <person name="Lu F.H."/>
            <person name="Bevan M.W."/>
            <person name="Leroy P."/>
            <person name="Li P."/>
            <person name="You F.M."/>
            <person name="Sun Q."/>
            <person name="Liu Z."/>
            <person name="Lyons E."/>
            <person name="Wicker T."/>
            <person name="Salzberg S.L."/>
            <person name="Devos K.M."/>
            <person name="Dvorak J."/>
        </authorList>
    </citation>
    <scope>NUCLEOTIDE SEQUENCE [LARGE SCALE GENOMIC DNA]</scope>
    <source>
        <strain evidence="3">cv. AL8/78</strain>
    </source>
</reference>
<feature type="domain" description="UBC core" evidence="2">
    <location>
        <begin position="1"/>
        <end position="33"/>
    </location>
</feature>
<dbReference type="EnsemblPlants" id="AET6Gv20717300.2">
    <property type="protein sequence ID" value="AET6Gv20717300.2"/>
    <property type="gene ID" value="AET6Gv20717300"/>
</dbReference>
<proteinExistence type="predicted"/>
<accession>A0A453PFE6</accession>
<dbReference type="Pfam" id="PF00179">
    <property type="entry name" value="UQ_con"/>
    <property type="match status" value="1"/>
</dbReference>
<reference evidence="4" key="2">
    <citation type="journal article" date="2017" name="Nat. Plants">
        <title>The Aegilops tauschii genome reveals multiple impacts of transposons.</title>
        <authorList>
            <person name="Zhao G."/>
            <person name="Zou C."/>
            <person name="Li K."/>
            <person name="Wang K."/>
            <person name="Li T."/>
            <person name="Gao L."/>
            <person name="Zhang X."/>
            <person name="Wang H."/>
            <person name="Yang Z."/>
            <person name="Liu X."/>
            <person name="Jiang W."/>
            <person name="Mao L."/>
            <person name="Kong X."/>
            <person name="Jiao Y."/>
            <person name="Jia J."/>
        </authorList>
    </citation>
    <scope>NUCLEOTIDE SEQUENCE [LARGE SCALE GENOMIC DNA]</scope>
    <source>
        <strain evidence="4">cv. AL8/78</strain>
    </source>
</reference>
<dbReference type="CDD" id="cd00195">
    <property type="entry name" value="UBCc_UEV"/>
    <property type="match status" value="1"/>
</dbReference>